<evidence type="ECO:0000313" key="4">
    <source>
        <dbReference type="Proteomes" id="UP001444661"/>
    </source>
</evidence>
<sequence length="329" mass="35219">MQPDHFLHLSALLTGLQTATARPGSSDLAVRHEETTTVELYRRDDGIPLSDMGDVMRECHIFYDKLVTTVSMTPGWWWQALAKGTMAPLTSWGVYHQFGFPRCAGSATVGMAAGLRIMLHDVNSGQDSRQSGAEAAQLPTKTGNSKMIEARRLRARVAGDLEASESVFESVSAVRSLPYARRGAGAGDTAAVGYSLDIRGLAEEKGGPAADYRLTAFGDGTGHVHFSPRQNETKAGALGKRGGGPGFKITYKVLERGNPDVFPNGQAINIATSGIADDWAKRADEDRDHFGDYVGAIGMGTSGTTVQFRIIPEKGGFGDNYEDVNTCST</sequence>
<protein>
    <submittedName>
        <fullName evidence="3">Uncharacterized protein</fullName>
    </submittedName>
</protein>
<accession>A0ABR1U7L6</accession>
<dbReference type="Proteomes" id="UP001444661">
    <property type="component" value="Unassembled WGS sequence"/>
</dbReference>
<keyword evidence="2" id="KW-0732">Signal</keyword>
<proteinExistence type="predicted"/>
<gene>
    <name evidence="3" type="ORF">PG993_000092</name>
</gene>
<keyword evidence="4" id="KW-1185">Reference proteome</keyword>
<organism evidence="3 4">
    <name type="scientific">Apiospora rasikravindrae</name>
    <dbReference type="NCBI Taxonomy" id="990691"/>
    <lineage>
        <taxon>Eukaryota</taxon>
        <taxon>Fungi</taxon>
        <taxon>Dikarya</taxon>
        <taxon>Ascomycota</taxon>
        <taxon>Pezizomycotina</taxon>
        <taxon>Sordariomycetes</taxon>
        <taxon>Xylariomycetidae</taxon>
        <taxon>Amphisphaeriales</taxon>
        <taxon>Apiosporaceae</taxon>
        <taxon>Apiospora</taxon>
    </lineage>
</organism>
<reference evidence="3 4" key="1">
    <citation type="submission" date="2023-01" db="EMBL/GenBank/DDBJ databases">
        <title>Analysis of 21 Apiospora genomes using comparative genomics revels a genus with tremendous synthesis potential of carbohydrate active enzymes and secondary metabolites.</title>
        <authorList>
            <person name="Sorensen T."/>
        </authorList>
    </citation>
    <scope>NUCLEOTIDE SEQUENCE [LARGE SCALE GENOMIC DNA]</scope>
    <source>
        <strain evidence="3 4">CBS 33761</strain>
    </source>
</reference>
<dbReference type="EMBL" id="JAQQWK010000001">
    <property type="protein sequence ID" value="KAK8054865.1"/>
    <property type="molecule type" value="Genomic_DNA"/>
</dbReference>
<feature type="region of interest" description="Disordered" evidence="1">
    <location>
        <begin position="126"/>
        <end position="145"/>
    </location>
</feature>
<name>A0ABR1U7L6_9PEZI</name>
<feature type="chain" id="PRO_5045201630" evidence="2">
    <location>
        <begin position="22"/>
        <end position="329"/>
    </location>
</feature>
<feature type="signal peptide" evidence="2">
    <location>
        <begin position="1"/>
        <end position="21"/>
    </location>
</feature>
<evidence type="ECO:0000256" key="2">
    <source>
        <dbReference type="SAM" id="SignalP"/>
    </source>
</evidence>
<comment type="caution">
    <text evidence="3">The sequence shown here is derived from an EMBL/GenBank/DDBJ whole genome shotgun (WGS) entry which is preliminary data.</text>
</comment>
<evidence type="ECO:0000256" key="1">
    <source>
        <dbReference type="SAM" id="MobiDB-lite"/>
    </source>
</evidence>
<evidence type="ECO:0000313" key="3">
    <source>
        <dbReference type="EMBL" id="KAK8054865.1"/>
    </source>
</evidence>